<keyword evidence="5" id="KW-1185">Reference proteome</keyword>
<feature type="compositionally biased region" description="Basic residues" evidence="2">
    <location>
        <begin position="397"/>
        <end position="414"/>
    </location>
</feature>
<name>A0AAV1S654_9ROSI</name>
<accession>A0AAV1S654</accession>
<feature type="compositionally biased region" description="Basic and acidic residues" evidence="2">
    <location>
        <begin position="112"/>
        <end position="123"/>
    </location>
</feature>
<dbReference type="GO" id="GO:0005634">
    <property type="term" value="C:nucleus"/>
    <property type="evidence" value="ECO:0007669"/>
    <property type="project" value="TreeGrafter"/>
</dbReference>
<feature type="compositionally biased region" description="Basic and acidic residues" evidence="2">
    <location>
        <begin position="445"/>
        <end position="462"/>
    </location>
</feature>
<dbReference type="PANTHER" id="PTHR23099:SF0">
    <property type="entry name" value="GERM CELL NUCLEAR ACIDIC PROTEIN"/>
    <property type="match status" value="1"/>
</dbReference>
<feature type="region of interest" description="Disordered" evidence="2">
    <location>
        <begin position="111"/>
        <end position="135"/>
    </location>
</feature>
<protein>
    <recommendedName>
        <fullName evidence="3">RRM domain-containing protein</fullName>
    </recommendedName>
</protein>
<organism evidence="4 5">
    <name type="scientific">Dovyalis caffra</name>
    <dbReference type="NCBI Taxonomy" id="77055"/>
    <lineage>
        <taxon>Eukaryota</taxon>
        <taxon>Viridiplantae</taxon>
        <taxon>Streptophyta</taxon>
        <taxon>Embryophyta</taxon>
        <taxon>Tracheophyta</taxon>
        <taxon>Spermatophyta</taxon>
        <taxon>Magnoliopsida</taxon>
        <taxon>eudicotyledons</taxon>
        <taxon>Gunneridae</taxon>
        <taxon>Pentapetalae</taxon>
        <taxon>rosids</taxon>
        <taxon>fabids</taxon>
        <taxon>Malpighiales</taxon>
        <taxon>Salicaceae</taxon>
        <taxon>Flacourtieae</taxon>
        <taxon>Dovyalis</taxon>
    </lineage>
</organism>
<feature type="compositionally biased region" description="Acidic residues" evidence="2">
    <location>
        <begin position="257"/>
        <end position="267"/>
    </location>
</feature>
<feature type="domain" description="RRM" evidence="3">
    <location>
        <begin position="14"/>
        <end position="87"/>
    </location>
</feature>
<comment type="caution">
    <text evidence="4">The sequence shown here is derived from an EMBL/GenBank/DDBJ whole genome shotgun (WGS) entry which is preliminary data.</text>
</comment>
<sequence length="667" mass="73765">MTNEAAAAEEEAVIRIFVGGLGERVSSDDLHNIFSSNKSLGLGIQSMEIIRSKGRSFAYIDFLPSSNNSLLKLFNTGGKLRLENAKEHYLARMTREWAQDQEALLSTPSLHVNDDHAQDDPTNKKQPISGKPNGKQLLSENKQLRLFFPRLGKVQLKSIPFSGSGKHRYSFRRVEVPPLPKHFCDCEEHSGPPPPAKHRHIPTKEEQGAGLDEEELNLMSSVMNKLFQMENVSDNACHEVELDKQGDDSIKTNDNLPIEENEATEEDDDDLIINIASGAQEAILTDQKSRFNIRQTSKDELSQNGLKKQKRNTAPFNMKRKTDEITALREIELDKQPDDSITTNGSPPLEEKEGDIDEGDDNLIINMASGAQEAIVADQKSRFNSRQTSKDEPSKNVLKKQKRNTAPANKKRKSVLHEDNNTTEPMPAMPGGNGSLLGQQSKSDNASERLPGHSSSKEELSKSDNLPSSRDSENNNSLLQENQNDHFGSIKEVGGHAEAQSTKPDSASTKPGRGYAWLSKSSWTQLVAKNNSNAFSISQILPGVTFGNIEPSKPDGLEVTKSRKSTHDIFKKSNIDPTLDGTSDFGVRKERNLQNTVTMSQQIEVGNTEVSAPVVEKKSNSALKQTNLGDVSIGETCSFMRTAASVKEWSRAKAALSRSRKRKNNEK</sequence>
<dbReference type="InterPro" id="IPR000504">
    <property type="entry name" value="RRM_dom"/>
</dbReference>
<proteinExistence type="predicted"/>
<dbReference type="GO" id="GO:0003723">
    <property type="term" value="F:RNA binding"/>
    <property type="evidence" value="ECO:0007669"/>
    <property type="project" value="UniProtKB-UniRule"/>
</dbReference>
<gene>
    <name evidence="4" type="ORF">DCAF_LOCUS18530</name>
</gene>
<evidence type="ECO:0000313" key="5">
    <source>
        <dbReference type="Proteomes" id="UP001314170"/>
    </source>
</evidence>
<dbReference type="InterPro" id="IPR035979">
    <property type="entry name" value="RBD_domain_sf"/>
</dbReference>
<evidence type="ECO:0000259" key="3">
    <source>
        <dbReference type="PROSITE" id="PS50102"/>
    </source>
</evidence>
<reference evidence="4 5" key="1">
    <citation type="submission" date="2024-01" db="EMBL/GenBank/DDBJ databases">
        <authorList>
            <person name="Waweru B."/>
        </authorList>
    </citation>
    <scope>NUCLEOTIDE SEQUENCE [LARGE SCALE GENOMIC DNA]</scope>
</reference>
<feature type="region of interest" description="Disordered" evidence="2">
    <location>
        <begin position="295"/>
        <end position="357"/>
    </location>
</feature>
<evidence type="ECO:0000313" key="4">
    <source>
        <dbReference type="EMBL" id="CAK7345867.1"/>
    </source>
</evidence>
<evidence type="ECO:0000256" key="2">
    <source>
        <dbReference type="SAM" id="MobiDB-lite"/>
    </source>
</evidence>
<dbReference type="PANTHER" id="PTHR23099">
    <property type="entry name" value="TRANSCRIPTIONAL REGULATOR"/>
    <property type="match status" value="1"/>
</dbReference>
<feature type="compositionally biased region" description="Polar residues" evidence="2">
    <location>
        <begin position="499"/>
        <end position="509"/>
    </location>
</feature>
<feature type="compositionally biased region" description="Basic and acidic residues" evidence="2">
    <location>
        <begin position="242"/>
        <end position="251"/>
    </location>
</feature>
<dbReference type="Proteomes" id="UP001314170">
    <property type="component" value="Unassembled WGS sequence"/>
</dbReference>
<evidence type="ECO:0000256" key="1">
    <source>
        <dbReference type="PROSITE-ProRule" id="PRU00176"/>
    </source>
</evidence>
<dbReference type="PROSITE" id="PS50102">
    <property type="entry name" value="RRM"/>
    <property type="match status" value="1"/>
</dbReference>
<feature type="region of interest" description="Disordered" evidence="2">
    <location>
        <begin position="375"/>
        <end position="514"/>
    </location>
</feature>
<keyword evidence="1" id="KW-0694">RNA-binding</keyword>
<dbReference type="AlphaFoldDB" id="A0AAV1S654"/>
<dbReference type="SUPFAM" id="SSF54928">
    <property type="entry name" value="RNA-binding domain, RBD"/>
    <property type="match status" value="1"/>
</dbReference>
<dbReference type="EMBL" id="CAWUPB010001168">
    <property type="protein sequence ID" value="CAK7345867.1"/>
    <property type="molecule type" value="Genomic_DNA"/>
</dbReference>
<feature type="compositionally biased region" description="Basic and acidic residues" evidence="2">
    <location>
        <begin position="320"/>
        <end position="338"/>
    </location>
</feature>
<feature type="region of interest" description="Disordered" evidence="2">
    <location>
        <begin position="242"/>
        <end position="267"/>
    </location>
</feature>